<comment type="catalytic activity">
    <reaction evidence="1">
        <text>1D-myo-inositol 1,3,4,5,6-pentakisphosphate + ATP = 1D-myo-inositol hexakisphosphate + ADP + H(+)</text>
        <dbReference type="Rhea" id="RHEA:20313"/>
        <dbReference type="ChEBI" id="CHEBI:15378"/>
        <dbReference type="ChEBI" id="CHEBI:30616"/>
        <dbReference type="ChEBI" id="CHEBI:57733"/>
        <dbReference type="ChEBI" id="CHEBI:58130"/>
        <dbReference type="ChEBI" id="CHEBI:456216"/>
        <dbReference type="EC" id="2.7.1.158"/>
    </reaction>
</comment>
<dbReference type="KEGG" id="cme:CYME_CMH142C"/>
<keyword evidence="1" id="KW-0547">Nucleotide-binding</keyword>
<reference evidence="2 3" key="1">
    <citation type="journal article" date="2004" name="Nature">
        <title>Genome sequence of the ultrasmall unicellular red alga Cyanidioschyzon merolae 10D.</title>
        <authorList>
            <person name="Matsuzaki M."/>
            <person name="Misumi O."/>
            <person name="Shin-i T."/>
            <person name="Maruyama S."/>
            <person name="Takahara M."/>
            <person name="Miyagishima S."/>
            <person name="Mori T."/>
            <person name="Nishida K."/>
            <person name="Yagisawa F."/>
            <person name="Nishida K."/>
            <person name="Yoshida Y."/>
            <person name="Nishimura Y."/>
            <person name="Nakao S."/>
            <person name="Kobayashi T."/>
            <person name="Momoyama Y."/>
            <person name="Higashiyama T."/>
            <person name="Minoda A."/>
            <person name="Sano M."/>
            <person name="Nomoto H."/>
            <person name="Oishi K."/>
            <person name="Hayashi H."/>
            <person name="Ohta F."/>
            <person name="Nishizaka S."/>
            <person name="Haga S."/>
            <person name="Miura S."/>
            <person name="Morishita T."/>
            <person name="Kabeya Y."/>
            <person name="Terasawa K."/>
            <person name="Suzuki Y."/>
            <person name="Ishii Y."/>
            <person name="Asakawa S."/>
            <person name="Takano H."/>
            <person name="Ohta N."/>
            <person name="Kuroiwa H."/>
            <person name="Tanaka K."/>
            <person name="Shimizu N."/>
            <person name="Sugano S."/>
            <person name="Sato N."/>
            <person name="Nozaki H."/>
            <person name="Ogasawara N."/>
            <person name="Kohara Y."/>
            <person name="Kuroiwa T."/>
        </authorList>
    </citation>
    <scope>NUCLEOTIDE SEQUENCE [LARGE SCALE GENOMIC DNA]</scope>
    <source>
        <strain evidence="2 3">10D</strain>
    </source>
</reference>
<sequence>MSGSKRGSNAYEEAHADLERREQLWKVLARGSSALLLTSPRDSRLVLRLRLERSLDSEPLRRAVERIFEPFAVRRERVNDFAEYQPNLLTPMAVSDHGAERVPFLTIEIKPKRCGSFERLSYRACDLFANDLDLCRSALRSLLEGPQQLRKLLRLHWLHGEQCLSEAMQRFRAGSSLVDWMARVIQTSPALARVHRVQQLHSCDHALVKRLFELERRRLLSTPFGRRLRSGASRDERLSWFVGKTLDRRAAIWLVQNQSIIWSHIELSAASEPGSDQFYALYNLACIANDCSILIRIDEQGFVIDHTIVDLDCKPFVLERITRRASVYGRGLCPHEAG</sequence>
<dbReference type="RefSeq" id="XP_005536099.1">
    <property type="nucleotide sequence ID" value="XM_005536042.1"/>
</dbReference>
<dbReference type="GO" id="GO:0005524">
    <property type="term" value="F:ATP binding"/>
    <property type="evidence" value="ECO:0007669"/>
    <property type="project" value="UniProtKB-KW"/>
</dbReference>
<protein>
    <recommendedName>
        <fullName evidence="1">Inositol-pentakisphosphate 2-kinase</fullName>
        <ecNumber evidence="1">2.7.1.158</ecNumber>
    </recommendedName>
</protein>
<proteinExistence type="predicted"/>
<accession>M1VGK4</accession>
<organism evidence="2 3">
    <name type="scientific">Cyanidioschyzon merolae (strain NIES-3377 / 10D)</name>
    <name type="common">Unicellular red alga</name>
    <dbReference type="NCBI Taxonomy" id="280699"/>
    <lineage>
        <taxon>Eukaryota</taxon>
        <taxon>Rhodophyta</taxon>
        <taxon>Bangiophyceae</taxon>
        <taxon>Cyanidiales</taxon>
        <taxon>Cyanidiaceae</taxon>
        <taxon>Cyanidioschyzon</taxon>
    </lineage>
</organism>
<dbReference type="Proteomes" id="UP000007014">
    <property type="component" value="Chromosome 8"/>
</dbReference>
<evidence type="ECO:0000256" key="1">
    <source>
        <dbReference type="RuleBase" id="RU364126"/>
    </source>
</evidence>
<dbReference type="GO" id="GO:0035299">
    <property type="term" value="F:inositol-1,3,4,5,6-pentakisphosphate 2-kinase activity"/>
    <property type="evidence" value="ECO:0007669"/>
    <property type="project" value="UniProtKB-EC"/>
</dbReference>
<reference evidence="2 3" key="2">
    <citation type="journal article" date="2007" name="BMC Biol.">
        <title>A 100%-complete sequence reveals unusually simple genomic features in the hot-spring red alga Cyanidioschyzon merolae.</title>
        <authorList>
            <person name="Nozaki H."/>
            <person name="Takano H."/>
            <person name="Misumi O."/>
            <person name="Terasawa K."/>
            <person name="Matsuzaki M."/>
            <person name="Maruyama S."/>
            <person name="Nishida K."/>
            <person name="Yagisawa F."/>
            <person name="Yoshida Y."/>
            <person name="Fujiwara T."/>
            <person name="Takio S."/>
            <person name="Tamura K."/>
            <person name="Chung S.J."/>
            <person name="Nakamura S."/>
            <person name="Kuroiwa H."/>
            <person name="Tanaka K."/>
            <person name="Sato N."/>
            <person name="Kuroiwa T."/>
        </authorList>
    </citation>
    <scope>NUCLEOTIDE SEQUENCE [LARGE SCALE GENOMIC DNA]</scope>
    <source>
        <strain evidence="2 3">10D</strain>
    </source>
</reference>
<name>M1VGK4_CYAM1</name>
<dbReference type="InterPro" id="IPR009286">
    <property type="entry name" value="Ins_P5_2-kin"/>
</dbReference>
<dbReference type="Gramene" id="CMH142CT">
    <property type="protein sequence ID" value="CMH142CT"/>
    <property type="gene ID" value="CMH142C"/>
</dbReference>
<gene>
    <name evidence="2" type="ORF">CYME_CMH142C</name>
</gene>
<dbReference type="EMBL" id="AP006490">
    <property type="protein sequence ID" value="BAM79813.1"/>
    <property type="molecule type" value="Genomic_DNA"/>
</dbReference>
<dbReference type="OrthoDB" id="10454807at2759"/>
<keyword evidence="1" id="KW-0418">Kinase</keyword>
<dbReference type="EC" id="2.7.1.158" evidence="1"/>
<dbReference type="AlphaFoldDB" id="M1VGK4"/>
<evidence type="ECO:0000313" key="2">
    <source>
        <dbReference type="EMBL" id="BAM79813.1"/>
    </source>
</evidence>
<keyword evidence="3" id="KW-1185">Reference proteome</keyword>
<keyword evidence="1" id="KW-0808">Transferase</keyword>
<dbReference type="Pfam" id="PF06090">
    <property type="entry name" value="Ins_P5_2-kin"/>
    <property type="match status" value="1"/>
</dbReference>
<comment type="domain">
    <text evidence="1">The EXKPK motif is conserved in inositol-pentakisphosphate 2-kinases of both family 1 and 2.</text>
</comment>
<dbReference type="GeneID" id="16993469"/>
<evidence type="ECO:0000313" key="3">
    <source>
        <dbReference type="Proteomes" id="UP000007014"/>
    </source>
</evidence>
<comment type="function">
    <text evidence="1">Phosphorylates Ins(1,3,4,5,6)P5 at position 2 to form Ins(1,2,3,4,5,6)P6 (InsP6 or phytate).</text>
</comment>
<dbReference type="HOGENOM" id="CLU_822233_0_0_1"/>
<keyword evidence="1" id="KW-0067">ATP-binding</keyword>